<keyword evidence="3" id="KW-1185">Reference proteome</keyword>
<dbReference type="InterPro" id="IPR010266">
    <property type="entry name" value="NnrS"/>
</dbReference>
<reference evidence="2" key="1">
    <citation type="submission" date="2022-01" db="EMBL/GenBank/DDBJ databases">
        <title>Whole genome-based taxonomy of the Shewanellaceae.</title>
        <authorList>
            <person name="Martin-Rodriguez A.J."/>
        </authorList>
    </citation>
    <scope>NUCLEOTIDE SEQUENCE</scope>
    <source>
        <strain evidence="2">DSM 16422</strain>
    </source>
</reference>
<feature type="transmembrane region" description="Helical" evidence="1">
    <location>
        <begin position="308"/>
        <end position="329"/>
    </location>
</feature>
<feature type="transmembrane region" description="Helical" evidence="1">
    <location>
        <begin position="341"/>
        <end position="363"/>
    </location>
</feature>
<gene>
    <name evidence="2" type="ORF">L2672_01080</name>
</gene>
<protein>
    <submittedName>
        <fullName evidence="2">NnrS family protein</fullName>
    </submittedName>
</protein>
<organism evidence="2 3">
    <name type="scientific">Shewanella gaetbuli</name>
    <dbReference type="NCBI Taxonomy" id="220752"/>
    <lineage>
        <taxon>Bacteria</taxon>
        <taxon>Pseudomonadati</taxon>
        <taxon>Pseudomonadota</taxon>
        <taxon>Gammaproteobacteria</taxon>
        <taxon>Alteromonadales</taxon>
        <taxon>Shewanellaceae</taxon>
        <taxon>Shewanella</taxon>
    </lineage>
</organism>
<feature type="transmembrane region" description="Helical" evidence="1">
    <location>
        <begin position="246"/>
        <end position="264"/>
    </location>
</feature>
<accession>A0A9X1ZF95</accession>
<feature type="transmembrane region" description="Helical" evidence="1">
    <location>
        <begin position="64"/>
        <end position="86"/>
    </location>
</feature>
<feature type="transmembrane region" description="Helical" evidence="1">
    <location>
        <begin position="369"/>
        <end position="390"/>
    </location>
</feature>
<feature type="transmembrane region" description="Helical" evidence="1">
    <location>
        <begin position="98"/>
        <end position="116"/>
    </location>
</feature>
<feature type="transmembrane region" description="Helical" evidence="1">
    <location>
        <begin position="122"/>
        <end position="141"/>
    </location>
</feature>
<keyword evidence="1" id="KW-0472">Membrane</keyword>
<proteinExistence type="predicted"/>
<dbReference type="Proteomes" id="UP001139333">
    <property type="component" value="Unassembled WGS sequence"/>
</dbReference>
<evidence type="ECO:0000256" key="1">
    <source>
        <dbReference type="SAM" id="Phobius"/>
    </source>
</evidence>
<dbReference type="EMBL" id="JAKIKP010000001">
    <property type="protein sequence ID" value="MCL1141294.1"/>
    <property type="molecule type" value="Genomic_DNA"/>
</dbReference>
<keyword evidence="1" id="KW-0812">Transmembrane</keyword>
<evidence type="ECO:0000313" key="3">
    <source>
        <dbReference type="Proteomes" id="UP001139333"/>
    </source>
</evidence>
<name>A0A9X1ZF95_9GAMM</name>
<keyword evidence="1" id="KW-1133">Transmembrane helix</keyword>
<feature type="transmembrane region" description="Helical" evidence="1">
    <location>
        <begin position="188"/>
        <end position="208"/>
    </location>
</feature>
<dbReference type="Pfam" id="PF05940">
    <property type="entry name" value="NnrS"/>
    <property type="match status" value="1"/>
</dbReference>
<comment type="caution">
    <text evidence="2">The sequence shown here is derived from an EMBL/GenBank/DDBJ whole genome shotgun (WGS) entry which is preliminary data.</text>
</comment>
<feature type="transmembrane region" description="Helical" evidence="1">
    <location>
        <begin position="220"/>
        <end position="240"/>
    </location>
</feature>
<dbReference type="AlphaFoldDB" id="A0A9X1ZF95"/>
<feature type="transmembrane region" description="Helical" evidence="1">
    <location>
        <begin position="153"/>
        <end position="173"/>
    </location>
</feature>
<dbReference type="RefSeq" id="WP_248993982.1">
    <property type="nucleotide sequence ID" value="NZ_JAKIKP010000001.1"/>
</dbReference>
<feature type="transmembrane region" description="Helical" evidence="1">
    <location>
        <begin position="276"/>
        <end position="296"/>
    </location>
</feature>
<sequence>MLNIDDPVDVEKTPAIWRLGFRPFFLGGAVVSALYIPLWLMGWFTPQYSLFNGEFWANVVPLWWHPHEMLFGFALAIVCGFLLTAAQTWTNQPTMKGGKLAITFCCWLAARLLLLLPFNIPLWLPALFDSLFLGISAWTLWRCIYTVRQWRNIGFPLLLTVALIVNLISYYALYERNFSLSTQVWQAMIWWLALVITVVGGRVIPFFTAMKLQHSKPEPINILEILILLLMAALFIQSMFHLFPRAIEQGLLFSAGILQLIRVSRWKGHKTFKEPMLWSLHVSYWALPVTLLAMAWQINNEFAYKTLLHLFAVGGIASLCLSMITRVSLGHTSRNIYQGPNMLLAFICLPLAGMLRAVMPLVWPQYTSTWLWLAGACWFIGFGMFVWYFAPILTKPRVDGRPG</sequence>
<feature type="transmembrane region" description="Helical" evidence="1">
    <location>
        <begin position="24"/>
        <end position="44"/>
    </location>
</feature>
<evidence type="ECO:0000313" key="2">
    <source>
        <dbReference type="EMBL" id="MCL1141294.1"/>
    </source>
</evidence>